<dbReference type="Proteomes" id="UP000031307">
    <property type="component" value="Unassembled WGS sequence"/>
</dbReference>
<keyword evidence="2" id="KW-0564">Palmitate</keyword>
<dbReference type="NCBIfam" id="TIGR01845">
    <property type="entry name" value="outer_NodT"/>
    <property type="match status" value="1"/>
</dbReference>
<dbReference type="Pfam" id="PF02321">
    <property type="entry name" value="OEP"/>
    <property type="match status" value="2"/>
</dbReference>
<protein>
    <submittedName>
        <fullName evidence="3">Outer membrane protein OprM</fullName>
    </submittedName>
</protein>
<keyword evidence="2" id="KW-1134">Transmembrane beta strand</keyword>
<dbReference type="PATRIC" id="fig|83552.4.peg.2465"/>
<comment type="similarity">
    <text evidence="1 2">Belongs to the outer membrane factor (OMF) (TC 1.B.17) family.</text>
</comment>
<dbReference type="EMBL" id="JSAM01000118">
    <property type="protein sequence ID" value="KIA76417.1"/>
    <property type="molecule type" value="Genomic_DNA"/>
</dbReference>
<reference evidence="3 4" key="1">
    <citation type="journal article" date="2014" name="Mol. Biol. Evol.">
        <title>Massive expansion of Ubiquitination-related gene families within the Chlamydiae.</title>
        <authorList>
            <person name="Domman D."/>
            <person name="Collingro A."/>
            <person name="Lagkouvardos I."/>
            <person name="Gehre L."/>
            <person name="Weinmaier T."/>
            <person name="Rattei T."/>
            <person name="Subtil A."/>
            <person name="Horn M."/>
        </authorList>
    </citation>
    <scope>NUCLEOTIDE SEQUENCE [LARGE SCALE GENOMIC DNA]</scope>
    <source>
        <strain evidence="3 4">OEW1</strain>
    </source>
</reference>
<evidence type="ECO:0000313" key="3">
    <source>
        <dbReference type="EMBL" id="KIA76417.1"/>
    </source>
</evidence>
<dbReference type="PANTHER" id="PTHR30203:SF32">
    <property type="entry name" value="CATION EFFLUX SYSTEM PROTEIN CUSC"/>
    <property type="match status" value="1"/>
</dbReference>
<dbReference type="GO" id="GO:0015562">
    <property type="term" value="F:efflux transmembrane transporter activity"/>
    <property type="evidence" value="ECO:0007669"/>
    <property type="project" value="InterPro"/>
</dbReference>
<keyword evidence="2" id="KW-0472">Membrane</keyword>
<accession>A0A0C1E4W7</accession>
<name>A0A0C1E4W7_9BACT</name>
<evidence type="ECO:0000256" key="1">
    <source>
        <dbReference type="ARBA" id="ARBA00007613"/>
    </source>
</evidence>
<proteinExistence type="inferred from homology"/>
<sequence length="497" mass="55623">MRNFYYYLLSLFLCGCMVGPDYRPPMNYVPDQWTPLPCPQEVNLEFSQELPLCEWWEVFEDPLLIEYIRMAALHNNDIRVAEANVCRARATRMVAAAPLFPQLSADFNGSRTMFSKNGPLFQIPAPNAPTTPGATTPNAQFTIQVPQFQTLYNATLDMTWELDLFGKTRRNVESADAKVSASIEQMNDRLISVFAEVARNYLEARTAQEKISLTKENINVLEKSADIIGRRVKAGLSNQLDLERIEAEVAQVYATIPNFEALLFQSIYALSVLTGNLPETLVAELLPYRSLPPIPSEVSIGIRSDILRRRPDIRAAERQLASATADIGVAVANFFPTISLFGDEGFQSLMFSNLFQGASNTWSYGGDINLPIFQGGKLVGNLRVAEASATAAAYTYRQTVLQALQETESSMVTFLEDLKTMRRYGDSVGRNEKIVQLSNERYVKGLVSITDLLDSERQLISIQQNRLDAESAALLDLVRLYKALGGGWETYFSECRH</sequence>
<dbReference type="RefSeq" id="WP_079891738.1">
    <property type="nucleotide sequence ID" value="NZ_JASBUT010000027.1"/>
</dbReference>
<dbReference type="AlphaFoldDB" id="A0A0C1E4W7"/>
<evidence type="ECO:0000256" key="2">
    <source>
        <dbReference type="RuleBase" id="RU362097"/>
    </source>
</evidence>
<dbReference type="Gene3D" id="2.20.200.10">
    <property type="entry name" value="Outer membrane efflux proteins (OEP)"/>
    <property type="match status" value="1"/>
</dbReference>
<comment type="subcellular location">
    <subcellularLocation>
        <location evidence="2">Cell membrane</location>
        <topology evidence="2">Lipid-anchor</topology>
    </subcellularLocation>
</comment>
<dbReference type="PROSITE" id="PS51257">
    <property type="entry name" value="PROKAR_LIPOPROTEIN"/>
    <property type="match status" value="1"/>
</dbReference>
<evidence type="ECO:0000313" key="4">
    <source>
        <dbReference type="Proteomes" id="UP000031307"/>
    </source>
</evidence>
<comment type="caution">
    <text evidence="3">The sequence shown here is derived from an EMBL/GenBank/DDBJ whole genome shotgun (WGS) entry which is preliminary data.</text>
</comment>
<gene>
    <name evidence="3" type="primary">oprM_2</name>
    <name evidence="3" type="ORF">DB43_AH00020</name>
</gene>
<dbReference type="InterPro" id="IPR010131">
    <property type="entry name" value="MdtP/NodT-like"/>
</dbReference>
<dbReference type="Gene3D" id="1.20.1600.10">
    <property type="entry name" value="Outer membrane efflux proteins (OEP)"/>
    <property type="match status" value="1"/>
</dbReference>
<dbReference type="PANTHER" id="PTHR30203">
    <property type="entry name" value="OUTER MEMBRANE CATION EFFLUX PROTEIN"/>
    <property type="match status" value="1"/>
</dbReference>
<dbReference type="SUPFAM" id="SSF56954">
    <property type="entry name" value="Outer membrane efflux proteins (OEP)"/>
    <property type="match status" value="1"/>
</dbReference>
<dbReference type="InterPro" id="IPR003423">
    <property type="entry name" value="OMP_efflux"/>
</dbReference>
<keyword evidence="2" id="KW-0812">Transmembrane</keyword>
<keyword evidence="2" id="KW-0449">Lipoprotein</keyword>
<dbReference type="GO" id="GO:0005886">
    <property type="term" value="C:plasma membrane"/>
    <property type="evidence" value="ECO:0007669"/>
    <property type="project" value="UniProtKB-SubCell"/>
</dbReference>
<organism evidence="3 4">
    <name type="scientific">Parachlamydia acanthamoebae</name>
    <dbReference type="NCBI Taxonomy" id="83552"/>
    <lineage>
        <taxon>Bacteria</taxon>
        <taxon>Pseudomonadati</taxon>
        <taxon>Chlamydiota</taxon>
        <taxon>Chlamydiia</taxon>
        <taxon>Parachlamydiales</taxon>
        <taxon>Parachlamydiaceae</taxon>
        <taxon>Parachlamydia</taxon>
    </lineage>
</organism>